<evidence type="ECO:0000313" key="2">
    <source>
        <dbReference type="Proteomes" id="UP001589667"/>
    </source>
</evidence>
<organism evidence="1 2">
    <name type="scientific">Agromyces lapidis</name>
    <dbReference type="NCBI Taxonomy" id="279574"/>
    <lineage>
        <taxon>Bacteria</taxon>
        <taxon>Bacillati</taxon>
        <taxon>Actinomycetota</taxon>
        <taxon>Actinomycetes</taxon>
        <taxon>Micrococcales</taxon>
        <taxon>Microbacteriaceae</taxon>
        <taxon>Agromyces</taxon>
    </lineage>
</organism>
<reference evidence="1 2" key="1">
    <citation type="submission" date="2024-09" db="EMBL/GenBank/DDBJ databases">
        <authorList>
            <person name="Sun Q."/>
            <person name="Mori K."/>
        </authorList>
    </citation>
    <scope>NUCLEOTIDE SEQUENCE [LARGE SCALE GENOMIC DNA]</scope>
    <source>
        <strain evidence="1 2">JCM 14321</strain>
    </source>
</reference>
<accession>A0ABV5SUH0</accession>
<sequence length="256" mass="28205">MVAVRFRCGHGAAAGDGTVTISRGCPMCMLVDEMQRSRSELLRRVAPAQRARLSVETRIGAEYDWRCERGHDRYTATVREALTSPGCPKCRRNAAGPSAAREAGLAYMNHGLRTRTSATEQRLRVLLGERIRLHHRVNAVRIARTFYGRQEVWPDILVPQLRIAVEYDDPGRSRRAHSGLKAASDLEKDEALREVGWDVIRIRTAGLEAISPTSIVCRALTVEVVDEVVAIMRRLRGDAAVDALAVTGPARAAASS</sequence>
<keyword evidence="2" id="KW-1185">Reference proteome</keyword>
<evidence type="ECO:0008006" key="3">
    <source>
        <dbReference type="Google" id="ProtNLM"/>
    </source>
</evidence>
<dbReference type="Proteomes" id="UP001589667">
    <property type="component" value="Unassembled WGS sequence"/>
</dbReference>
<comment type="caution">
    <text evidence="1">The sequence shown here is derived from an EMBL/GenBank/DDBJ whole genome shotgun (WGS) entry which is preliminary data.</text>
</comment>
<proteinExistence type="predicted"/>
<gene>
    <name evidence="1" type="ORF">ACFFQV_16765</name>
</gene>
<dbReference type="EMBL" id="JBHMBL010000004">
    <property type="protein sequence ID" value="MFB9643945.1"/>
    <property type="molecule type" value="Genomic_DNA"/>
</dbReference>
<evidence type="ECO:0000313" key="1">
    <source>
        <dbReference type="EMBL" id="MFB9643945.1"/>
    </source>
</evidence>
<dbReference type="RefSeq" id="WP_157424447.1">
    <property type="nucleotide sequence ID" value="NZ_BAAANI010000005.1"/>
</dbReference>
<protein>
    <recommendedName>
        <fullName evidence="3">Zinc-ribbon domain-containing protein</fullName>
    </recommendedName>
</protein>
<name>A0ABV5SUH0_9MICO</name>